<evidence type="ECO:0000313" key="10">
    <source>
        <dbReference type="EMBL" id="OHU88880.1"/>
    </source>
</evidence>
<keyword evidence="11" id="KW-1185">Reference proteome</keyword>
<dbReference type="GO" id="GO:0004222">
    <property type="term" value="F:metalloendopeptidase activity"/>
    <property type="evidence" value="ECO:0007669"/>
    <property type="project" value="InterPro"/>
</dbReference>
<feature type="active site" description="Proton donor" evidence="8">
    <location>
        <position position="202"/>
    </location>
</feature>
<evidence type="ECO:0000256" key="4">
    <source>
        <dbReference type="ARBA" id="ARBA00022764"/>
    </source>
</evidence>
<dbReference type="AlphaFoldDB" id="A0A1S1MRZ8"/>
<dbReference type="GO" id="GO:0016020">
    <property type="term" value="C:membrane"/>
    <property type="evidence" value="ECO:0007669"/>
    <property type="project" value="InterPro"/>
</dbReference>
<keyword evidence="5 8" id="KW-0378">Hydrolase</keyword>
<comment type="cofactor">
    <cofactor evidence="8">
        <name>Zn(2+)</name>
        <dbReference type="ChEBI" id="CHEBI:29105"/>
    </cofactor>
    <text evidence="8">Binds 1 zinc ion per subunit.</text>
</comment>
<dbReference type="OrthoDB" id="9810445at2"/>
<feature type="binding site" evidence="8">
    <location>
        <position position="137"/>
    </location>
    <ligand>
        <name>Zn(2+)</name>
        <dbReference type="ChEBI" id="CHEBI:29105"/>
        <note>catalytic</note>
    </ligand>
</feature>
<evidence type="ECO:0000259" key="9">
    <source>
        <dbReference type="Pfam" id="PF01435"/>
    </source>
</evidence>
<proteinExistence type="inferred from homology"/>
<dbReference type="STRING" id="1859457.BET10_18865"/>
<dbReference type="GO" id="GO:0042597">
    <property type="term" value="C:periplasmic space"/>
    <property type="evidence" value="ECO:0007669"/>
    <property type="project" value="UniProtKB-SubCell"/>
</dbReference>
<comment type="subcellular location">
    <subcellularLocation>
        <location evidence="8">Periplasm</location>
    </subcellularLocation>
</comment>
<organism evidence="10 11">
    <name type="scientific">Pseudoalteromonas amylolytica</name>
    <dbReference type="NCBI Taxonomy" id="1859457"/>
    <lineage>
        <taxon>Bacteria</taxon>
        <taxon>Pseudomonadati</taxon>
        <taxon>Pseudomonadota</taxon>
        <taxon>Gammaproteobacteria</taxon>
        <taxon>Alteromonadales</taxon>
        <taxon>Pseudoalteromonadaceae</taxon>
        <taxon>Pseudoalteromonas</taxon>
    </lineage>
</organism>
<evidence type="ECO:0000256" key="2">
    <source>
        <dbReference type="ARBA" id="ARBA00022723"/>
    </source>
</evidence>
<sequence length="484" mass="54063">MQLTSLVRAAVATAILIASHASHGQSALKLPDLGTSALQVLPLEKEQAIGDVMMMQIRSQSPLVQDPVLDEYLTSLGNKLVANANDVRFPFSFFWINNQAINAFAFYGGHVGVHTGLIAQADNESQLASVLGHEIAHVTQRHLARRIQQAKDNNALTLAGMIAGILTTVVAPDAGMAILAANSTQAQLSQLTHSRKAEQEADRFGMQTLYEAGFDPSQASEFLSKLSAQVRYQTKPPTFLLTHPLPDSRVSDVRLRAQQFAPRYVPTSLKFDLAKSRVLARYQYKSEDAQAYFENQLRLKATEMSKQALEYGLALALLDQNKLELAQDLLDKLLKHDENNLFYLDAYTDLLIAQKKPEQATKLLQLKYEFRPNNQVLTLNLANAAIEAKQFDTAEKVLKLFLLDKPQSTLAKDLLSKVYKEQDHKAAYHEMYASLLAQYGAYIKAADEIQRALNHINEQETVKEARLKALLSQYRQMQKELAKL</sequence>
<dbReference type="SUPFAM" id="SSF48452">
    <property type="entry name" value="TPR-like"/>
    <property type="match status" value="1"/>
</dbReference>
<dbReference type="PANTHER" id="PTHR22726">
    <property type="entry name" value="METALLOENDOPEPTIDASE OMA1"/>
    <property type="match status" value="1"/>
</dbReference>
<dbReference type="Gene3D" id="3.30.2010.10">
    <property type="entry name" value="Metalloproteases ('zincins'), catalytic domain"/>
    <property type="match status" value="1"/>
</dbReference>
<keyword evidence="6 8" id="KW-0862">Zinc</keyword>
<reference evidence="10 11" key="1">
    <citation type="submission" date="2016-09" db="EMBL/GenBank/DDBJ databases">
        <title>Pseudoalteromonas amylolytica sp. nov., isolated from the surface seawater.</title>
        <authorList>
            <person name="Wu Y.-H."/>
            <person name="Cheng H."/>
            <person name="Jin X.-B."/>
            <person name="Wang C.-S."/>
            <person name="Xu X.-W."/>
        </authorList>
    </citation>
    <scope>NUCLEOTIDE SEQUENCE [LARGE SCALE GENOMIC DNA]</scope>
    <source>
        <strain evidence="10 11">JW1</strain>
    </source>
</reference>
<evidence type="ECO:0000256" key="3">
    <source>
        <dbReference type="ARBA" id="ARBA00022729"/>
    </source>
</evidence>
<feature type="active site" evidence="8">
    <location>
        <position position="134"/>
    </location>
</feature>
<dbReference type="GO" id="GO:0008270">
    <property type="term" value="F:zinc ion binding"/>
    <property type="evidence" value="ECO:0007669"/>
    <property type="project" value="UniProtKB-UniRule"/>
</dbReference>
<dbReference type="EC" id="3.4.-.-" evidence="8"/>
<gene>
    <name evidence="10" type="ORF">BET10_18865</name>
</gene>
<feature type="binding site" evidence="8">
    <location>
        <position position="133"/>
    </location>
    <ligand>
        <name>Zn(2+)</name>
        <dbReference type="ChEBI" id="CHEBI:29105"/>
        <note>catalytic</note>
    </ligand>
</feature>
<dbReference type="InterPro" id="IPR001915">
    <property type="entry name" value="Peptidase_M48"/>
</dbReference>
<keyword evidence="2 8" id="KW-0479">Metal-binding</keyword>
<evidence type="ECO:0000256" key="5">
    <source>
        <dbReference type="ARBA" id="ARBA00022801"/>
    </source>
</evidence>
<keyword evidence="7 8" id="KW-0482">Metalloprotease</keyword>
<feature type="domain" description="Peptidase M48" evidence="9">
    <location>
        <begin position="70"/>
        <end position="254"/>
    </location>
</feature>
<keyword evidence="1 8" id="KW-0645">Protease</keyword>
<accession>A0A1S1MRZ8</accession>
<feature type="binding site" evidence="8">
    <location>
        <position position="198"/>
    </location>
    <ligand>
        <name>Zn(2+)</name>
        <dbReference type="ChEBI" id="CHEBI:29105"/>
        <note>catalytic</note>
    </ligand>
</feature>
<dbReference type="EMBL" id="MKJU01000030">
    <property type="protein sequence ID" value="OHU88880.1"/>
    <property type="molecule type" value="Genomic_DNA"/>
</dbReference>
<dbReference type="HAMAP" id="MF_00997">
    <property type="entry name" value="Protease_BepA"/>
    <property type="match status" value="1"/>
</dbReference>
<evidence type="ECO:0000256" key="8">
    <source>
        <dbReference type="HAMAP-Rule" id="MF_00997"/>
    </source>
</evidence>
<dbReference type="InterPro" id="IPR051156">
    <property type="entry name" value="Mito/Outer_Membr_Metalloprot"/>
</dbReference>
<evidence type="ECO:0000256" key="1">
    <source>
        <dbReference type="ARBA" id="ARBA00022670"/>
    </source>
</evidence>
<evidence type="ECO:0000313" key="11">
    <source>
        <dbReference type="Proteomes" id="UP000179786"/>
    </source>
</evidence>
<dbReference type="Proteomes" id="UP000179786">
    <property type="component" value="Unassembled WGS sequence"/>
</dbReference>
<comment type="caution">
    <text evidence="10">The sequence shown here is derived from an EMBL/GenBank/DDBJ whole genome shotgun (WGS) entry which is preliminary data.</text>
</comment>
<dbReference type="CDD" id="cd07333">
    <property type="entry name" value="M48C_bepA_like"/>
    <property type="match status" value="1"/>
</dbReference>
<comment type="function">
    <text evidence="8">Functions as both a chaperone and a metalloprotease. Maintains the integrity of the outer membrane by promoting either the assembly or the elimination of outer membrane proteins, depending on their folding state.</text>
</comment>
<name>A0A1S1MRZ8_9GAMM</name>
<dbReference type="GO" id="GO:0051603">
    <property type="term" value="P:proteolysis involved in protein catabolic process"/>
    <property type="evidence" value="ECO:0007669"/>
    <property type="project" value="TreeGrafter"/>
</dbReference>
<dbReference type="InterPro" id="IPR011990">
    <property type="entry name" value="TPR-like_helical_dom_sf"/>
</dbReference>
<dbReference type="Gene3D" id="1.25.40.10">
    <property type="entry name" value="Tetratricopeptide repeat domain"/>
    <property type="match status" value="1"/>
</dbReference>
<protein>
    <recommendedName>
        <fullName evidence="8">Putative beta-barrel assembly-enhancing protease</fullName>
        <ecNumber evidence="8">3.4.-.-</ecNumber>
    </recommendedName>
</protein>
<dbReference type="PANTHER" id="PTHR22726:SF1">
    <property type="entry name" value="METALLOENDOPEPTIDASE OMA1, MITOCHONDRIAL"/>
    <property type="match status" value="1"/>
</dbReference>
<keyword evidence="3 8" id="KW-0732">Signal</keyword>
<evidence type="ECO:0000256" key="6">
    <source>
        <dbReference type="ARBA" id="ARBA00022833"/>
    </source>
</evidence>
<dbReference type="Pfam" id="PF01435">
    <property type="entry name" value="Peptidase_M48"/>
    <property type="match status" value="1"/>
</dbReference>
<comment type="similarity">
    <text evidence="8">Belongs to the peptidase M48 family. BepA subfamily.</text>
</comment>
<keyword evidence="4 8" id="KW-0574">Periplasm</keyword>
<evidence type="ECO:0000256" key="7">
    <source>
        <dbReference type="ARBA" id="ARBA00023049"/>
    </source>
</evidence>
<dbReference type="RefSeq" id="WP_070986793.1">
    <property type="nucleotide sequence ID" value="NZ_MKJU01000030.1"/>
</dbReference>
<dbReference type="Pfam" id="PF14559">
    <property type="entry name" value="TPR_19"/>
    <property type="match status" value="1"/>
</dbReference>
<dbReference type="InterPro" id="IPR030873">
    <property type="entry name" value="Protease_BepA"/>
</dbReference>